<sequence length="115" mass="12180">MSETEAATKTEEQKPAAAAAAPAEEAAAAAPPAKEMRAIVLTGFGGLKTVKVLKKSEPTAAEGELLIRVKAWLGWKSCRIEGALINVTAYVPAQLAREVNAERLNTPRALTVREI</sequence>
<evidence type="ECO:0000313" key="1">
    <source>
        <dbReference type="EMBL" id="KAH7980898.1"/>
    </source>
</evidence>
<keyword evidence="2" id="KW-1185">Reference proteome</keyword>
<comment type="caution">
    <text evidence="1">The sequence shown here is derived from an EMBL/GenBank/DDBJ whole genome shotgun (WGS) entry which is preliminary data.</text>
</comment>
<name>A0ACB8E2R5_DERSI</name>
<gene>
    <name evidence="1" type="ORF">HPB49_020013</name>
</gene>
<reference evidence="1" key="1">
    <citation type="submission" date="2020-05" db="EMBL/GenBank/DDBJ databases">
        <title>Large-scale comparative analyses of tick genomes elucidate their genetic diversity and vector capacities.</title>
        <authorList>
            <person name="Jia N."/>
            <person name="Wang J."/>
            <person name="Shi W."/>
            <person name="Du L."/>
            <person name="Sun Y."/>
            <person name="Zhan W."/>
            <person name="Jiang J."/>
            <person name="Wang Q."/>
            <person name="Zhang B."/>
            <person name="Ji P."/>
            <person name="Sakyi L.B."/>
            <person name="Cui X."/>
            <person name="Yuan T."/>
            <person name="Jiang B."/>
            <person name="Yang W."/>
            <person name="Lam T.T.-Y."/>
            <person name="Chang Q."/>
            <person name="Ding S."/>
            <person name="Wang X."/>
            <person name="Zhu J."/>
            <person name="Ruan X."/>
            <person name="Zhao L."/>
            <person name="Wei J."/>
            <person name="Que T."/>
            <person name="Du C."/>
            <person name="Cheng J."/>
            <person name="Dai P."/>
            <person name="Han X."/>
            <person name="Huang E."/>
            <person name="Gao Y."/>
            <person name="Liu J."/>
            <person name="Shao H."/>
            <person name="Ye R."/>
            <person name="Li L."/>
            <person name="Wei W."/>
            <person name="Wang X."/>
            <person name="Wang C."/>
            <person name="Yang T."/>
            <person name="Huo Q."/>
            <person name="Li W."/>
            <person name="Guo W."/>
            <person name="Chen H."/>
            <person name="Zhou L."/>
            <person name="Ni X."/>
            <person name="Tian J."/>
            <person name="Zhou Y."/>
            <person name="Sheng Y."/>
            <person name="Liu T."/>
            <person name="Pan Y."/>
            <person name="Xia L."/>
            <person name="Li J."/>
            <person name="Zhao F."/>
            <person name="Cao W."/>
        </authorList>
    </citation>
    <scope>NUCLEOTIDE SEQUENCE</scope>
    <source>
        <tissue evidence="1">Larvae</tissue>
    </source>
</reference>
<dbReference type="Proteomes" id="UP000821865">
    <property type="component" value="Chromosome 1"/>
</dbReference>
<organism evidence="1 2">
    <name type="scientific">Dermacentor silvarum</name>
    <name type="common">Tick</name>
    <dbReference type="NCBI Taxonomy" id="543639"/>
    <lineage>
        <taxon>Eukaryota</taxon>
        <taxon>Metazoa</taxon>
        <taxon>Ecdysozoa</taxon>
        <taxon>Arthropoda</taxon>
        <taxon>Chelicerata</taxon>
        <taxon>Arachnida</taxon>
        <taxon>Acari</taxon>
        <taxon>Parasitiformes</taxon>
        <taxon>Ixodida</taxon>
        <taxon>Ixodoidea</taxon>
        <taxon>Ixodidae</taxon>
        <taxon>Rhipicephalinae</taxon>
        <taxon>Dermacentor</taxon>
    </lineage>
</organism>
<proteinExistence type="predicted"/>
<evidence type="ECO:0000313" key="2">
    <source>
        <dbReference type="Proteomes" id="UP000821865"/>
    </source>
</evidence>
<protein>
    <submittedName>
        <fullName evidence="1">Uncharacterized protein</fullName>
    </submittedName>
</protein>
<accession>A0ACB8E2R5</accession>
<dbReference type="EMBL" id="CM023470">
    <property type="protein sequence ID" value="KAH7980898.1"/>
    <property type="molecule type" value="Genomic_DNA"/>
</dbReference>